<name>A0A316DV60_9BACT</name>
<keyword evidence="1" id="KW-1133">Transmembrane helix</keyword>
<evidence type="ECO:0000313" key="3">
    <source>
        <dbReference type="Proteomes" id="UP000245489"/>
    </source>
</evidence>
<feature type="transmembrane region" description="Helical" evidence="1">
    <location>
        <begin position="98"/>
        <end position="118"/>
    </location>
</feature>
<keyword evidence="1" id="KW-0812">Transmembrane</keyword>
<dbReference type="OrthoDB" id="8161897at2"/>
<dbReference type="EMBL" id="QGGO01000022">
    <property type="protein sequence ID" value="PWK21845.1"/>
    <property type="molecule type" value="Genomic_DNA"/>
</dbReference>
<evidence type="ECO:0000313" key="2">
    <source>
        <dbReference type="EMBL" id="PWK21845.1"/>
    </source>
</evidence>
<accession>A0A316DV60</accession>
<protein>
    <recommendedName>
        <fullName evidence="4">DoxX-like protein</fullName>
    </recommendedName>
</protein>
<comment type="caution">
    <text evidence="2">The sequence shown here is derived from an EMBL/GenBank/DDBJ whole genome shotgun (WGS) entry which is preliminary data.</text>
</comment>
<evidence type="ECO:0000256" key="1">
    <source>
        <dbReference type="SAM" id="Phobius"/>
    </source>
</evidence>
<feature type="transmembrane region" description="Helical" evidence="1">
    <location>
        <begin position="46"/>
        <end position="63"/>
    </location>
</feature>
<reference evidence="2 3" key="1">
    <citation type="submission" date="2018-05" db="EMBL/GenBank/DDBJ databases">
        <title>Genomic Encyclopedia of Archaeal and Bacterial Type Strains, Phase II (KMG-II): from individual species to whole genera.</title>
        <authorList>
            <person name="Goeker M."/>
        </authorList>
    </citation>
    <scope>NUCLEOTIDE SEQUENCE [LARGE SCALE GENOMIC DNA]</scope>
    <source>
        <strain evidence="2 3">DSM 22214</strain>
    </source>
</reference>
<feature type="transmembrane region" description="Helical" evidence="1">
    <location>
        <begin position="70"/>
        <end position="92"/>
    </location>
</feature>
<keyword evidence="1" id="KW-0472">Membrane</keyword>
<dbReference type="Proteomes" id="UP000245489">
    <property type="component" value="Unassembled WGS sequence"/>
</dbReference>
<feature type="transmembrane region" description="Helical" evidence="1">
    <location>
        <begin position="7"/>
        <end position="26"/>
    </location>
</feature>
<proteinExistence type="predicted"/>
<organism evidence="2 3">
    <name type="scientific">Arcicella aurantiaca</name>
    <dbReference type="NCBI Taxonomy" id="591202"/>
    <lineage>
        <taxon>Bacteria</taxon>
        <taxon>Pseudomonadati</taxon>
        <taxon>Bacteroidota</taxon>
        <taxon>Cytophagia</taxon>
        <taxon>Cytophagales</taxon>
        <taxon>Flectobacillaceae</taxon>
        <taxon>Arcicella</taxon>
    </lineage>
</organism>
<gene>
    <name evidence="2" type="ORF">LV89_03558</name>
</gene>
<sequence>MKHQQIYISWAAQIIAALILAQTLFFKFSGATESVALFTKLGVEPFGRYGAGIMELITVILLLNARWAWIGAILGIGTMSGAILAHLIILGIESAGDGGYLFFLALITLTCCLTVAYIRKSDILAKFYFLT</sequence>
<dbReference type="RefSeq" id="WP_109744247.1">
    <property type="nucleotide sequence ID" value="NZ_QGGO01000022.1"/>
</dbReference>
<keyword evidence="3" id="KW-1185">Reference proteome</keyword>
<dbReference type="AlphaFoldDB" id="A0A316DV60"/>
<evidence type="ECO:0008006" key="4">
    <source>
        <dbReference type="Google" id="ProtNLM"/>
    </source>
</evidence>